<feature type="transmembrane region" description="Helical" evidence="6">
    <location>
        <begin position="157"/>
        <end position="178"/>
    </location>
</feature>
<evidence type="ECO:0000256" key="2">
    <source>
        <dbReference type="ARBA" id="ARBA00022475"/>
    </source>
</evidence>
<organism evidence="7">
    <name type="scientific">Paraprevotella clara</name>
    <dbReference type="NCBI Taxonomy" id="454154"/>
    <lineage>
        <taxon>Bacteria</taxon>
        <taxon>Pseudomonadati</taxon>
        <taxon>Bacteroidota</taxon>
        <taxon>Bacteroidia</taxon>
        <taxon>Bacteroidales</taxon>
        <taxon>Prevotellaceae</taxon>
        <taxon>Paraprevotella</taxon>
    </lineage>
</organism>
<accession>A0A6N2ZZP7</accession>
<name>A0A6N2ZZP7_9BACT</name>
<evidence type="ECO:0000256" key="6">
    <source>
        <dbReference type="SAM" id="Phobius"/>
    </source>
</evidence>
<comment type="subcellular location">
    <subcellularLocation>
        <location evidence="1">Cell membrane</location>
        <topology evidence="1">Multi-pass membrane protein</topology>
    </subcellularLocation>
</comment>
<dbReference type="EMBL" id="CACRUT010000008">
    <property type="protein sequence ID" value="VYT85164.1"/>
    <property type="molecule type" value="Genomic_DNA"/>
</dbReference>
<dbReference type="RefSeq" id="WP_118147161.1">
    <property type="nucleotide sequence ID" value="NZ_CACRUT010000008.1"/>
</dbReference>
<gene>
    <name evidence="7" type="ORF">PCLFYP37_01293</name>
</gene>
<feature type="transmembrane region" description="Helical" evidence="6">
    <location>
        <begin position="81"/>
        <end position="99"/>
    </location>
</feature>
<dbReference type="PANTHER" id="PTHR30086">
    <property type="entry name" value="ARGININE EXPORTER PROTEIN ARGO"/>
    <property type="match status" value="1"/>
</dbReference>
<dbReference type="AlphaFoldDB" id="A0A6N2ZZP7"/>
<evidence type="ECO:0000256" key="5">
    <source>
        <dbReference type="ARBA" id="ARBA00023136"/>
    </source>
</evidence>
<evidence type="ECO:0000256" key="3">
    <source>
        <dbReference type="ARBA" id="ARBA00022692"/>
    </source>
</evidence>
<keyword evidence="5 6" id="KW-0472">Membrane</keyword>
<feature type="transmembrane region" description="Helical" evidence="6">
    <location>
        <begin position="190"/>
        <end position="213"/>
    </location>
</feature>
<feature type="transmembrane region" description="Helical" evidence="6">
    <location>
        <begin position="12"/>
        <end position="34"/>
    </location>
</feature>
<protein>
    <submittedName>
        <fullName evidence="7">LysE type translocator</fullName>
    </submittedName>
</protein>
<keyword evidence="3 6" id="KW-0812">Transmembrane</keyword>
<feature type="transmembrane region" description="Helical" evidence="6">
    <location>
        <begin position="46"/>
        <end position="69"/>
    </location>
</feature>
<dbReference type="GO" id="GO:0005886">
    <property type="term" value="C:plasma membrane"/>
    <property type="evidence" value="ECO:0007669"/>
    <property type="project" value="UniProtKB-SubCell"/>
</dbReference>
<dbReference type="PANTHER" id="PTHR30086:SF20">
    <property type="entry name" value="ARGININE EXPORTER PROTEIN ARGO-RELATED"/>
    <property type="match status" value="1"/>
</dbReference>
<evidence type="ECO:0000256" key="1">
    <source>
        <dbReference type="ARBA" id="ARBA00004651"/>
    </source>
</evidence>
<dbReference type="InterPro" id="IPR001123">
    <property type="entry name" value="LeuE-type"/>
</dbReference>
<reference evidence="7" key="1">
    <citation type="submission" date="2019-11" db="EMBL/GenBank/DDBJ databases">
        <authorList>
            <person name="Feng L."/>
        </authorList>
    </citation>
    <scope>NUCLEOTIDE SEQUENCE</scope>
    <source>
        <strain evidence="7">PclaraLFYP37</strain>
    </source>
</reference>
<feature type="transmembrane region" description="Helical" evidence="6">
    <location>
        <begin position="120"/>
        <end position="145"/>
    </location>
</feature>
<evidence type="ECO:0000256" key="4">
    <source>
        <dbReference type="ARBA" id="ARBA00022989"/>
    </source>
</evidence>
<keyword evidence="2" id="KW-1003">Cell membrane</keyword>
<keyword evidence="4 6" id="KW-1133">Transmembrane helix</keyword>
<dbReference type="GO" id="GO:0015171">
    <property type="term" value="F:amino acid transmembrane transporter activity"/>
    <property type="evidence" value="ECO:0007669"/>
    <property type="project" value="TreeGrafter"/>
</dbReference>
<proteinExistence type="predicted"/>
<dbReference type="Pfam" id="PF01810">
    <property type="entry name" value="LysE"/>
    <property type="match status" value="1"/>
</dbReference>
<sequence length="218" mass="24357">MWFEPVSTLDLIIKGLLIGVVASAPMGPVGVLCIQRTLNKGRWYGFVTGIGASFSDIIYALITGFGMSFVVDFIENKDNMFYLQMAGSIMLFFFGWYTYRCNPAKSIRPTSPRKGTLIHNMVTGFLVTFSNPLIIFLFVALFARFTFVVPDHVVQQSLGYLSILVGAMIWWFVLTYFIDKVRSRFDVKGIYLLNRLIGVVVIVASIVGFAVTLTGLSL</sequence>
<evidence type="ECO:0000313" key="7">
    <source>
        <dbReference type="EMBL" id="VYT85164.1"/>
    </source>
</evidence>